<feature type="transmembrane region" description="Helical" evidence="2">
    <location>
        <begin position="60"/>
        <end position="80"/>
    </location>
</feature>
<keyword evidence="2" id="KW-1133">Transmembrane helix</keyword>
<evidence type="ECO:0000313" key="3">
    <source>
        <dbReference type="EMBL" id="MDP5226899.1"/>
    </source>
</evidence>
<keyword evidence="4" id="KW-1185">Reference proteome</keyword>
<feature type="transmembrane region" description="Helical" evidence="2">
    <location>
        <begin position="36"/>
        <end position="54"/>
    </location>
</feature>
<sequence length="184" mass="19915">MSTIDRPGQVPASEPDPKGEVHVHNTTVNFGGDKGWNILVTLFISAGLTIFAWQLSLSGFAEMAASGVTIFLVTLVGYMFKAGILRLPEKPGDDDLAFTKSTLRRIYDEIQAAIVKSSLFKLVVFALAYTVGFMVLRTAVAFGIGLLTTWWIALAVGLIVGGLIIAQDQILAWVRANMIRKSGQ</sequence>
<feature type="transmembrane region" description="Helical" evidence="2">
    <location>
        <begin position="150"/>
        <end position="174"/>
    </location>
</feature>
<feature type="region of interest" description="Disordered" evidence="1">
    <location>
        <begin position="1"/>
        <end position="21"/>
    </location>
</feature>
<dbReference type="Proteomes" id="UP001232725">
    <property type="component" value="Unassembled WGS sequence"/>
</dbReference>
<reference evidence="3 4" key="1">
    <citation type="submission" date="2023-08" db="EMBL/GenBank/DDBJ databases">
        <title>Arthrobacter horti sp. nov., isolated from forest soil.</title>
        <authorList>
            <person name="Park M."/>
        </authorList>
    </citation>
    <scope>NUCLEOTIDE SEQUENCE [LARGE SCALE GENOMIC DNA]</scope>
    <source>
        <strain evidence="3 4">YJM1</strain>
    </source>
</reference>
<proteinExistence type="predicted"/>
<dbReference type="EMBL" id="JAVALS010000003">
    <property type="protein sequence ID" value="MDP5226899.1"/>
    <property type="molecule type" value="Genomic_DNA"/>
</dbReference>
<feature type="transmembrane region" description="Helical" evidence="2">
    <location>
        <begin position="122"/>
        <end position="144"/>
    </location>
</feature>
<organism evidence="3 4">
    <name type="scientific">Arthrobacter horti</name>
    <dbReference type="NCBI Taxonomy" id="3068273"/>
    <lineage>
        <taxon>Bacteria</taxon>
        <taxon>Bacillati</taxon>
        <taxon>Actinomycetota</taxon>
        <taxon>Actinomycetes</taxon>
        <taxon>Micrococcales</taxon>
        <taxon>Micrococcaceae</taxon>
        <taxon>Arthrobacter</taxon>
    </lineage>
</organism>
<protein>
    <submittedName>
        <fullName evidence="3">Uncharacterized protein</fullName>
    </submittedName>
</protein>
<keyword evidence="2" id="KW-0472">Membrane</keyword>
<accession>A0ABT9IMS3</accession>
<evidence type="ECO:0000256" key="1">
    <source>
        <dbReference type="SAM" id="MobiDB-lite"/>
    </source>
</evidence>
<dbReference type="RefSeq" id="WP_305995945.1">
    <property type="nucleotide sequence ID" value="NZ_JAVALS010000003.1"/>
</dbReference>
<comment type="caution">
    <text evidence="3">The sequence shown here is derived from an EMBL/GenBank/DDBJ whole genome shotgun (WGS) entry which is preliminary data.</text>
</comment>
<evidence type="ECO:0000256" key="2">
    <source>
        <dbReference type="SAM" id="Phobius"/>
    </source>
</evidence>
<keyword evidence="2" id="KW-0812">Transmembrane</keyword>
<name>A0ABT9IMS3_9MICC</name>
<gene>
    <name evidence="3" type="ORF">Q9R02_07030</name>
</gene>
<evidence type="ECO:0000313" key="4">
    <source>
        <dbReference type="Proteomes" id="UP001232725"/>
    </source>
</evidence>